<evidence type="ECO:0000313" key="3">
    <source>
        <dbReference type="Proteomes" id="UP000665026"/>
    </source>
</evidence>
<reference evidence="2" key="1">
    <citation type="submission" date="2020-07" db="EMBL/GenBank/DDBJ databases">
        <title>Genome sequences of bacteria associated with the marine, planktonic diatom Thalassiosira profunda strain ECT2AJA-044.</title>
        <authorList>
            <person name="Gargas C.B."/>
            <person name="Roberts W.R."/>
            <person name="Alverson A.J."/>
        </authorList>
    </citation>
    <scope>NUCLEOTIDE SEQUENCE</scope>
    <source>
        <strain evidence="2">ECT2AJA-044</strain>
    </source>
</reference>
<dbReference type="Gene3D" id="2.170.16.10">
    <property type="entry name" value="Hedgehog/Intein (Hint) domain"/>
    <property type="match status" value="1"/>
</dbReference>
<dbReference type="Proteomes" id="UP000665026">
    <property type="component" value="Chromosome"/>
</dbReference>
<sequence>MATTFNVLHLGNHTLIEGDDFTDGAENAEDLVGMTLGSDSDPLYNHFHTFEPFSTPDDSTYGDTLLDSYDMFEIDGGFPQIFDASATYIATLTYVDGTTENVSVVVFQDDEGETYIAPEATQNADMSALEAKPIQSISLQSVDYSADHDMHVDLQSWNYAVCFAAGVKLQTPLGEAAVETLKIGDEVLTVDNGAQPIIWSGTSMQEVTDSNRPIRIVAGALGAGIPTRDLVVSPQHRVLVKLPANNELAPKEVLVPAAKLTALPGVYADPNYEKVRYCHVLCPKHEIVIAHGAEVETLYIGKMAEEALGEEMMAEIREACSQHGIEQLDPARDLLDGSESADLAAYFAGKKKPVLQRLSLEPSASFGAVCTP</sequence>
<evidence type="ECO:0000313" key="2">
    <source>
        <dbReference type="EMBL" id="QTN34687.1"/>
    </source>
</evidence>
<feature type="domain" description="Hedgehog/Intein (Hint)" evidence="1">
    <location>
        <begin position="161"/>
        <end position="301"/>
    </location>
</feature>
<protein>
    <submittedName>
        <fullName evidence="2">Hint domain-containing protein</fullName>
    </submittedName>
</protein>
<dbReference type="AlphaFoldDB" id="A0A975EMZ5"/>
<name>A0A975EMZ5_9RHOB</name>
<accession>A0A975EMZ5</accession>
<evidence type="ECO:0000259" key="1">
    <source>
        <dbReference type="Pfam" id="PF13403"/>
    </source>
</evidence>
<dbReference type="KEGG" id="cact:HZ995_09205"/>
<dbReference type="InterPro" id="IPR036844">
    <property type="entry name" value="Hint_dom_sf"/>
</dbReference>
<organism evidence="2 3">
    <name type="scientific">Cognatishimia activa</name>
    <dbReference type="NCBI Taxonomy" id="1715691"/>
    <lineage>
        <taxon>Bacteria</taxon>
        <taxon>Pseudomonadati</taxon>
        <taxon>Pseudomonadota</taxon>
        <taxon>Alphaproteobacteria</taxon>
        <taxon>Rhodobacterales</taxon>
        <taxon>Paracoccaceae</taxon>
        <taxon>Cognatishimia</taxon>
    </lineage>
</organism>
<gene>
    <name evidence="2" type="ORF">HZ995_09205</name>
</gene>
<proteinExistence type="predicted"/>
<dbReference type="SUPFAM" id="SSF51294">
    <property type="entry name" value="Hedgehog/intein (Hint) domain"/>
    <property type="match status" value="1"/>
</dbReference>
<dbReference type="InterPro" id="IPR028992">
    <property type="entry name" value="Hedgehog/Intein_dom"/>
</dbReference>
<dbReference type="RefSeq" id="WP_209355378.1">
    <property type="nucleotide sequence ID" value="NZ_CP060010.1"/>
</dbReference>
<dbReference type="Pfam" id="PF13403">
    <property type="entry name" value="Hint_2"/>
    <property type="match status" value="1"/>
</dbReference>
<dbReference type="EMBL" id="CP060010">
    <property type="protein sequence ID" value="QTN34687.1"/>
    <property type="molecule type" value="Genomic_DNA"/>
</dbReference>